<keyword evidence="2" id="KW-0479">Metal-binding</keyword>
<dbReference type="InterPro" id="IPR043795">
    <property type="entry name" value="N-alpha-Ac-DABA-like"/>
</dbReference>
<dbReference type="RefSeq" id="WP_185800159.1">
    <property type="nucleotide sequence ID" value="NZ_JACJVJ010000001.1"/>
</dbReference>
<dbReference type="SUPFAM" id="SSF53187">
    <property type="entry name" value="Zn-dependent exopeptidases"/>
    <property type="match status" value="1"/>
</dbReference>
<evidence type="ECO:0000256" key="1">
    <source>
        <dbReference type="ARBA" id="ARBA00001947"/>
    </source>
</evidence>
<dbReference type="GO" id="GO:0046872">
    <property type="term" value="F:metal ion binding"/>
    <property type="evidence" value="ECO:0007669"/>
    <property type="project" value="UniProtKB-KW"/>
</dbReference>
<dbReference type="InterPro" id="IPR053138">
    <property type="entry name" value="N-alpha-Ac-DABA_deacetylase"/>
</dbReference>
<proteinExistence type="predicted"/>
<evidence type="ECO:0000256" key="3">
    <source>
        <dbReference type="ARBA" id="ARBA00022801"/>
    </source>
</evidence>
<evidence type="ECO:0000313" key="7">
    <source>
        <dbReference type="Proteomes" id="UP000564378"/>
    </source>
</evidence>
<reference evidence="6 7" key="1">
    <citation type="submission" date="2020-08" db="EMBL/GenBank/DDBJ databases">
        <title>Draft genome sequence of Parasphingopyxis sp. GrpM-11.</title>
        <authorList>
            <person name="Oh J."/>
            <person name="Roh D.-H."/>
        </authorList>
    </citation>
    <scope>NUCLEOTIDE SEQUENCE [LARGE SCALE GENOMIC DNA]</scope>
    <source>
        <strain evidence="6 7">GrpM-11</strain>
    </source>
</reference>
<dbReference type="InterPro" id="IPR055438">
    <property type="entry name" value="AstE_AspA_cat"/>
</dbReference>
<organism evidence="6 7">
    <name type="scientific">Parasphingopyxis marina</name>
    <dbReference type="NCBI Taxonomy" id="2761622"/>
    <lineage>
        <taxon>Bacteria</taxon>
        <taxon>Pseudomonadati</taxon>
        <taxon>Pseudomonadota</taxon>
        <taxon>Alphaproteobacteria</taxon>
        <taxon>Sphingomonadales</taxon>
        <taxon>Sphingomonadaceae</taxon>
        <taxon>Parasphingopyxis</taxon>
    </lineage>
</organism>
<keyword evidence="4" id="KW-0862">Zinc</keyword>
<evidence type="ECO:0000313" key="6">
    <source>
        <dbReference type="EMBL" id="MBC2776911.1"/>
    </source>
</evidence>
<name>A0A842HX49_9SPHN</name>
<comment type="cofactor">
    <cofactor evidence="1">
        <name>Zn(2+)</name>
        <dbReference type="ChEBI" id="CHEBI:29105"/>
    </cofactor>
</comment>
<evidence type="ECO:0000256" key="4">
    <source>
        <dbReference type="ARBA" id="ARBA00022833"/>
    </source>
</evidence>
<dbReference type="Proteomes" id="UP000564378">
    <property type="component" value="Unassembled WGS sequence"/>
</dbReference>
<accession>A0A842HX49</accession>
<feature type="domain" description="Succinylglutamate desuccinylase/Aspartoacylase catalytic" evidence="5">
    <location>
        <begin position="59"/>
        <end position="238"/>
    </location>
</feature>
<comment type="caution">
    <text evidence="6">The sequence shown here is derived from an EMBL/GenBank/DDBJ whole genome shotgun (WGS) entry which is preliminary data.</text>
</comment>
<dbReference type="PANTHER" id="PTHR37326">
    <property type="entry name" value="BLL3975 PROTEIN"/>
    <property type="match status" value="1"/>
</dbReference>
<dbReference type="GO" id="GO:0016788">
    <property type="term" value="F:hydrolase activity, acting on ester bonds"/>
    <property type="evidence" value="ECO:0007669"/>
    <property type="project" value="InterPro"/>
</dbReference>
<sequence>MASAAGPKDGKRAQTAAPFEFAGETIAAGTRGEIELPISRVSSDHLITLPVRIVHGKRPGPVLFVSAGIHGDEITGVEVIRRLLKRIRPGKLAGTLLCVPIVNVLGFVGNSRYLPDRRDLNRCFPGAKSGSLAGQLASTFRTEIIARADFGIDLHSAAIHRTNLPQLRISPDSPRAHALAAAFSPPAIIVSPLREKSLRATALETGVEMLLYEAGEALRFDDFSIRVGVNGIVRVMAAMDMLSLKPRKQAIAKPVESSKSLWIRAPRGGSWLIGVKAGRFVQPGAKLGIVANPVGLEEEAVTTPIGGIVIGHSRLGVVNQGDALVHIAELGERSEPLDEATEARLGGAMLDEDEIV</sequence>
<dbReference type="CDD" id="cd06251">
    <property type="entry name" value="M14_ASTE_ASPA-like"/>
    <property type="match status" value="1"/>
</dbReference>
<evidence type="ECO:0000256" key="2">
    <source>
        <dbReference type="ARBA" id="ARBA00022723"/>
    </source>
</evidence>
<dbReference type="Pfam" id="PF24827">
    <property type="entry name" value="AstE_AspA_cat"/>
    <property type="match status" value="1"/>
</dbReference>
<protein>
    <submittedName>
        <fullName evidence="6">Succinylglutamate desuccinylase/aspartoacylase family protein</fullName>
    </submittedName>
</protein>
<dbReference type="GO" id="GO:0016811">
    <property type="term" value="F:hydrolase activity, acting on carbon-nitrogen (but not peptide) bonds, in linear amides"/>
    <property type="evidence" value="ECO:0007669"/>
    <property type="project" value="InterPro"/>
</dbReference>
<evidence type="ECO:0000259" key="5">
    <source>
        <dbReference type="Pfam" id="PF24827"/>
    </source>
</evidence>
<dbReference type="Gene3D" id="3.40.630.10">
    <property type="entry name" value="Zn peptidases"/>
    <property type="match status" value="1"/>
</dbReference>
<dbReference type="PIRSF" id="PIRSF039012">
    <property type="entry name" value="ASP"/>
    <property type="match status" value="1"/>
</dbReference>
<dbReference type="AlphaFoldDB" id="A0A842HX49"/>
<dbReference type="PANTHER" id="PTHR37326:SF2">
    <property type="entry name" value="SUCCINYLGLUTAMATE DESUCCINYLASE_ASPARTOACYLASE FAMILY PROTEIN"/>
    <property type="match status" value="1"/>
</dbReference>
<gene>
    <name evidence="6" type="ORF">H6P80_04680</name>
</gene>
<keyword evidence="3" id="KW-0378">Hydrolase</keyword>
<dbReference type="EMBL" id="JACJVJ010000001">
    <property type="protein sequence ID" value="MBC2776911.1"/>
    <property type="molecule type" value="Genomic_DNA"/>
</dbReference>
<keyword evidence="7" id="KW-1185">Reference proteome</keyword>